<keyword evidence="3" id="KW-0106">Calcium</keyword>
<dbReference type="PANTHER" id="PTHR19277">
    <property type="entry name" value="PENTRAXIN"/>
    <property type="match status" value="1"/>
</dbReference>
<protein>
    <recommendedName>
        <fullName evidence="9">Pentraxin (PTX) domain-containing protein</fullName>
    </recommendedName>
</protein>
<dbReference type="SMART" id="SM00159">
    <property type="entry name" value="PTX"/>
    <property type="match status" value="1"/>
</dbReference>
<evidence type="ECO:0000256" key="4">
    <source>
        <dbReference type="ARBA" id="ARBA00023157"/>
    </source>
</evidence>
<dbReference type="GO" id="GO:0046872">
    <property type="term" value="F:metal ion binding"/>
    <property type="evidence" value="ECO:0007669"/>
    <property type="project" value="UniProtKB-KW"/>
</dbReference>
<dbReference type="Proteomes" id="UP001430953">
    <property type="component" value="Unassembled WGS sequence"/>
</dbReference>
<sequence>MTSIPFACAILAVFLCEVQAISSSWRPIVPSHADAGILHQDASIFGNAPTQTLYDVDSSHHLLLPNSQDTCSLYKVVMNQQLYFEYIHYKVDLPDMKEFTLCMWTKFHNHSNDHPLFSYAAGDQPRGILAWVANTPRSSYYMLNVNGHNLYRLNYPLRLNKWYHSCTSWNGRTGEWQIWVNDERVGRGFNNRLVGHVIKGGGIAISGQEQRQLGGGFLEGDSAPPGSGGYLGELTMVQLYNVALTAGKAHKDHKHHHAHHYEHDTSNNIPRTSTRAPVTGPPLPPHPFLTGGQINTQVKINPGAPIQIIRNGVTIRHPALPPVPESPPQPLPPLNFDVFTTPPSALATQFGNPAPQRPSSIFVDDLYHNLFKREKNESKKRDIKSETATSSLAEPKRSIAKRDTEKITKAAGDDKVSFVAKTEDDKKLEKRETEKNKKKRGLLQLGDGSILDDGFSISQDLDNDYFTGLTSFGLAKGPNEEEDEREPAEAEVRQVMDICDGCAEEPFGKALIIDWRSVPKKLYSGALYMPAVPACKAF</sequence>
<feature type="compositionally biased region" description="Polar residues" evidence="7">
    <location>
        <begin position="266"/>
        <end position="276"/>
    </location>
</feature>
<evidence type="ECO:0000256" key="2">
    <source>
        <dbReference type="ARBA" id="ARBA00022723"/>
    </source>
</evidence>
<dbReference type="SUPFAM" id="SSF49899">
    <property type="entry name" value="Concanavalin A-like lectins/glucanases"/>
    <property type="match status" value="1"/>
</dbReference>
<feature type="domain" description="Pentraxin (PTX)" evidence="9">
    <location>
        <begin position="72"/>
        <end position="291"/>
    </location>
</feature>
<feature type="region of interest" description="Disordered" evidence="7">
    <location>
        <begin position="376"/>
        <end position="406"/>
    </location>
</feature>
<dbReference type="Gene3D" id="2.60.120.200">
    <property type="match status" value="1"/>
</dbReference>
<evidence type="ECO:0000256" key="1">
    <source>
        <dbReference type="ARBA" id="ARBA00001913"/>
    </source>
</evidence>
<dbReference type="AlphaFoldDB" id="A0AAW2ERE1"/>
<evidence type="ECO:0000256" key="6">
    <source>
        <dbReference type="PROSITE-ProRule" id="PRU01172"/>
    </source>
</evidence>
<evidence type="ECO:0000259" key="9">
    <source>
        <dbReference type="PROSITE" id="PS51828"/>
    </source>
</evidence>
<keyword evidence="4" id="KW-1015">Disulfide bond</keyword>
<feature type="compositionally biased region" description="Basic and acidic residues" evidence="7">
    <location>
        <begin position="394"/>
        <end position="406"/>
    </location>
</feature>
<feature type="compositionally biased region" description="Basic and acidic residues" evidence="7">
    <location>
        <begin position="376"/>
        <end position="385"/>
    </location>
</feature>
<evidence type="ECO:0000313" key="11">
    <source>
        <dbReference type="Proteomes" id="UP001430953"/>
    </source>
</evidence>
<gene>
    <name evidence="10" type="ORF">PUN28_015859</name>
</gene>
<evidence type="ECO:0000256" key="3">
    <source>
        <dbReference type="ARBA" id="ARBA00022837"/>
    </source>
</evidence>
<feature type="signal peptide" evidence="8">
    <location>
        <begin position="1"/>
        <end position="20"/>
    </location>
</feature>
<reference evidence="10 11" key="1">
    <citation type="submission" date="2023-03" db="EMBL/GenBank/DDBJ databases">
        <title>High recombination rates correlate with genetic variation in Cardiocondyla obscurior ants.</title>
        <authorList>
            <person name="Errbii M."/>
        </authorList>
    </citation>
    <scope>NUCLEOTIDE SEQUENCE [LARGE SCALE GENOMIC DNA]</scope>
    <source>
        <strain evidence="10">Alpha-2009</strain>
        <tissue evidence="10">Whole body</tissue>
    </source>
</reference>
<dbReference type="EMBL" id="JADYXP020000018">
    <property type="protein sequence ID" value="KAL0105677.1"/>
    <property type="molecule type" value="Genomic_DNA"/>
</dbReference>
<dbReference type="InterPro" id="IPR001759">
    <property type="entry name" value="PTX_dom"/>
</dbReference>
<feature type="region of interest" description="Disordered" evidence="7">
    <location>
        <begin position="252"/>
        <end position="277"/>
    </location>
</feature>
<comment type="caution">
    <text evidence="10">The sequence shown here is derived from an EMBL/GenBank/DDBJ whole genome shotgun (WGS) entry which is preliminary data.</text>
</comment>
<dbReference type="PROSITE" id="PS51828">
    <property type="entry name" value="PTX_2"/>
    <property type="match status" value="1"/>
</dbReference>
<dbReference type="Pfam" id="PF00354">
    <property type="entry name" value="Pentaxin"/>
    <property type="match status" value="1"/>
</dbReference>
<keyword evidence="2" id="KW-0479">Metal-binding</keyword>
<evidence type="ECO:0000313" key="10">
    <source>
        <dbReference type="EMBL" id="KAL0105677.1"/>
    </source>
</evidence>
<dbReference type="InterPro" id="IPR051360">
    <property type="entry name" value="Neuronal_Pentraxin_Related"/>
</dbReference>
<organism evidence="10 11">
    <name type="scientific">Cardiocondyla obscurior</name>
    <dbReference type="NCBI Taxonomy" id="286306"/>
    <lineage>
        <taxon>Eukaryota</taxon>
        <taxon>Metazoa</taxon>
        <taxon>Ecdysozoa</taxon>
        <taxon>Arthropoda</taxon>
        <taxon>Hexapoda</taxon>
        <taxon>Insecta</taxon>
        <taxon>Pterygota</taxon>
        <taxon>Neoptera</taxon>
        <taxon>Endopterygota</taxon>
        <taxon>Hymenoptera</taxon>
        <taxon>Apocrita</taxon>
        <taxon>Aculeata</taxon>
        <taxon>Formicoidea</taxon>
        <taxon>Formicidae</taxon>
        <taxon>Myrmicinae</taxon>
        <taxon>Cardiocondyla</taxon>
    </lineage>
</organism>
<name>A0AAW2ERE1_9HYME</name>
<dbReference type="InterPro" id="IPR013320">
    <property type="entry name" value="ConA-like_dom_sf"/>
</dbReference>
<keyword evidence="5" id="KW-0325">Glycoprotein</keyword>
<dbReference type="PANTHER" id="PTHR19277:SF125">
    <property type="entry name" value="B6"/>
    <property type="match status" value="1"/>
</dbReference>
<accession>A0AAW2ERE1</accession>
<dbReference type="PRINTS" id="PR00895">
    <property type="entry name" value="PENTAXIN"/>
</dbReference>
<feature type="chain" id="PRO_5043811238" description="Pentraxin (PTX) domain-containing protein" evidence="8">
    <location>
        <begin position="21"/>
        <end position="538"/>
    </location>
</feature>
<evidence type="ECO:0000256" key="5">
    <source>
        <dbReference type="ARBA" id="ARBA00023180"/>
    </source>
</evidence>
<evidence type="ECO:0000256" key="7">
    <source>
        <dbReference type="SAM" id="MobiDB-lite"/>
    </source>
</evidence>
<comment type="cofactor">
    <cofactor evidence="1">
        <name>Ca(2+)</name>
        <dbReference type="ChEBI" id="CHEBI:29108"/>
    </cofactor>
</comment>
<proteinExistence type="predicted"/>
<keyword evidence="11" id="KW-1185">Reference proteome</keyword>
<keyword evidence="8" id="KW-0732">Signal</keyword>
<evidence type="ECO:0000256" key="8">
    <source>
        <dbReference type="SAM" id="SignalP"/>
    </source>
</evidence>
<comment type="caution">
    <text evidence="6">Lacks conserved residue(s) required for the propagation of feature annotation.</text>
</comment>